<feature type="region of interest" description="Disordered" evidence="1">
    <location>
        <begin position="70"/>
        <end position="113"/>
    </location>
</feature>
<feature type="compositionally biased region" description="Acidic residues" evidence="1">
    <location>
        <begin position="80"/>
        <end position="91"/>
    </location>
</feature>
<feature type="region of interest" description="Disordered" evidence="1">
    <location>
        <begin position="399"/>
        <end position="600"/>
    </location>
</feature>
<sequence>MGLQKHELKWIKKYKEVCMNHRLTNPNFVMAQWAREFLAKEYLKEYNMQPDPKKFGQLYNWIRNACKISDSDGGHNEGQSESDEATDDSESEDKSNGEDSEANGSNTDSDMVKNYLSPRLRGFRAVVIARKIDTIKEVVNAGRSEGGSPPSPQDYFSRWNAAVSKIIQELSDEDRVQYQKEAEENEKKIIDGPTIEEVYSMQKHLVSRASELLLGLLGWEKKQFGDALFFVSAAYRNQEDKVCIQRFFVSNTKDYNRFKQPLLKKYDAHVANEMATIIVMNPAPDTRQAPELSGLVSMVNGKPLLNCSEVDDKTPNEIKAGLRQYIELLWKTSNPTRDVPWHALENPGGFMNHVLDQPRLRSFPGLNPDKLNREENLKLAMELSEDPDLLVFRECNSQGESQLQAGPKPFMEDEVDDEPSPAKSSTHAVISQIGNQAPPATAITSPPLLNDASLAKPGSAANQENTNTNTPIEDQGPFLTEVGAPQPDPPCTSISHLEISPLIPPVQHSPRGSHAANHARSNAKELQKSRTAKKATNSTAIVPNLRAPSARKIKVPTKVPETITGPAQGQAVSQKRPREPEASQEVEEPKRKRGRNGGKK</sequence>
<feature type="compositionally biased region" description="Polar residues" evidence="1">
    <location>
        <begin position="422"/>
        <end position="435"/>
    </location>
</feature>
<evidence type="ECO:0000256" key="1">
    <source>
        <dbReference type="SAM" id="MobiDB-lite"/>
    </source>
</evidence>
<dbReference type="Proteomes" id="UP001213000">
    <property type="component" value="Unassembled WGS sequence"/>
</dbReference>
<evidence type="ECO:0000313" key="2">
    <source>
        <dbReference type="EMBL" id="KAJ3563028.1"/>
    </source>
</evidence>
<keyword evidence="3" id="KW-1185">Reference proteome</keyword>
<feature type="compositionally biased region" description="Polar residues" evidence="1">
    <location>
        <begin position="460"/>
        <end position="472"/>
    </location>
</feature>
<dbReference type="EMBL" id="JANIEX010000804">
    <property type="protein sequence ID" value="KAJ3563028.1"/>
    <property type="molecule type" value="Genomic_DNA"/>
</dbReference>
<organism evidence="2 3">
    <name type="scientific">Leucocoprinus birnbaumii</name>
    <dbReference type="NCBI Taxonomy" id="56174"/>
    <lineage>
        <taxon>Eukaryota</taxon>
        <taxon>Fungi</taxon>
        <taxon>Dikarya</taxon>
        <taxon>Basidiomycota</taxon>
        <taxon>Agaricomycotina</taxon>
        <taxon>Agaricomycetes</taxon>
        <taxon>Agaricomycetidae</taxon>
        <taxon>Agaricales</taxon>
        <taxon>Agaricineae</taxon>
        <taxon>Agaricaceae</taxon>
        <taxon>Leucocoprinus</taxon>
    </lineage>
</organism>
<dbReference type="AlphaFoldDB" id="A0AAD5YT24"/>
<evidence type="ECO:0000313" key="3">
    <source>
        <dbReference type="Proteomes" id="UP001213000"/>
    </source>
</evidence>
<feature type="compositionally biased region" description="Basic residues" evidence="1">
    <location>
        <begin position="591"/>
        <end position="600"/>
    </location>
</feature>
<reference evidence="2" key="1">
    <citation type="submission" date="2022-07" db="EMBL/GenBank/DDBJ databases">
        <title>Genome Sequence of Leucocoprinus birnbaumii.</title>
        <authorList>
            <person name="Buettner E."/>
        </authorList>
    </citation>
    <scope>NUCLEOTIDE SEQUENCE</scope>
    <source>
        <strain evidence="2">VT141</strain>
    </source>
</reference>
<name>A0AAD5YT24_9AGAR</name>
<accession>A0AAD5YT24</accession>
<proteinExistence type="predicted"/>
<protein>
    <submittedName>
        <fullName evidence="2">Uncharacterized protein</fullName>
    </submittedName>
</protein>
<comment type="caution">
    <text evidence="2">The sequence shown here is derived from an EMBL/GenBank/DDBJ whole genome shotgun (WGS) entry which is preliminary data.</text>
</comment>
<gene>
    <name evidence="2" type="ORF">NP233_g9207</name>
</gene>